<dbReference type="EMBL" id="JAPMIV010000006">
    <property type="protein sequence ID" value="MDV6373962.1"/>
    <property type="molecule type" value="Genomic_DNA"/>
</dbReference>
<evidence type="ECO:0000313" key="2">
    <source>
        <dbReference type="Proteomes" id="UP001276150"/>
    </source>
</evidence>
<keyword evidence="2" id="KW-1185">Reference proteome</keyword>
<dbReference type="PANTHER" id="PTHR30087:SF1">
    <property type="entry name" value="HYPOTHETICAL CYTOSOLIC PROTEIN"/>
    <property type="match status" value="1"/>
</dbReference>
<dbReference type="PANTHER" id="PTHR30087">
    <property type="entry name" value="INNER MEMBRANE PROTEIN"/>
    <property type="match status" value="1"/>
</dbReference>
<sequence length="171" mass="18032">MIPHPLQKVLVSACLLGQRVRYDGTDARKSWPDLGALERWQTEGRVVALCPELARGFSVPRPPAEIVGGTAAEVLDGEAEVAELGGNLVTASFIRGAQQALSLVQGLGVRGAVLKEGSPSCGVLRIYDGEFSGQTQGGRGVTAELLQRHGVQGFSEAQVADAEAWLTRLEG</sequence>
<protein>
    <submittedName>
        <fullName evidence="1">DUF523 domain-containing protein</fullName>
    </submittedName>
</protein>
<dbReference type="InterPro" id="IPR007553">
    <property type="entry name" value="2-thiour_desulf"/>
</dbReference>
<proteinExistence type="predicted"/>
<name>A0ABU4DNE9_9DEIO</name>
<dbReference type="Proteomes" id="UP001276150">
    <property type="component" value="Unassembled WGS sequence"/>
</dbReference>
<dbReference type="Pfam" id="PF04463">
    <property type="entry name" value="2-thiour_desulf"/>
    <property type="match status" value="1"/>
</dbReference>
<dbReference type="RefSeq" id="WP_317639281.1">
    <property type="nucleotide sequence ID" value="NZ_JAPMIV010000006.1"/>
</dbReference>
<organism evidence="1 2">
    <name type="scientific">Deinococcus arenicola</name>
    <dbReference type="NCBI Taxonomy" id="2994950"/>
    <lineage>
        <taxon>Bacteria</taxon>
        <taxon>Thermotogati</taxon>
        <taxon>Deinococcota</taxon>
        <taxon>Deinococci</taxon>
        <taxon>Deinococcales</taxon>
        <taxon>Deinococcaceae</taxon>
        <taxon>Deinococcus</taxon>
    </lineage>
</organism>
<gene>
    <name evidence="1" type="ORF">ORD21_05040</name>
</gene>
<reference evidence="1 2" key="1">
    <citation type="submission" date="2022-11" db="EMBL/GenBank/DDBJ databases">
        <title>Deinococcus ZS9-10, Low Temperature and Draught-tolerating, UV-resistant Bacteria from Continental Antarctica.</title>
        <authorList>
            <person name="Cheng L."/>
        </authorList>
    </citation>
    <scope>NUCLEOTIDE SEQUENCE [LARGE SCALE GENOMIC DNA]</scope>
    <source>
        <strain evidence="1 2">ZS9-10</strain>
    </source>
</reference>
<comment type="caution">
    <text evidence="1">The sequence shown here is derived from an EMBL/GenBank/DDBJ whole genome shotgun (WGS) entry which is preliminary data.</text>
</comment>
<evidence type="ECO:0000313" key="1">
    <source>
        <dbReference type="EMBL" id="MDV6373962.1"/>
    </source>
</evidence>
<accession>A0ABU4DNE9</accession>